<organism evidence="14 15">
    <name type="scientific">Polypedilum vanderplanki</name>
    <name type="common">Sleeping chironomid midge</name>
    <dbReference type="NCBI Taxonomy" id="319348"/>
    <lineage>
        <taxon>Eukaryota</taxon>
        <taxon>Metazoa</taxon>
        <taxon>Ecdysozoa</taxon>
        <taxon>Arthropoda</taxon>
        <taxon>Hexapoda</taxon>
        <taxon>Insecta</taxon>
        <taxon>Pterygota</taxon>
        <taxon>Neoptera</taxon>
        <taxon>Endopterygota</taxon>
        <taxon>Diptera</taxon>
        <taxon>Nematocera</taxon>
        <taxon>Chironomoidea</taxon>
        <taxon>Chironomidae</taxon>
        <taxon>Chironominae</taxon>
        <taxon>Polypedilum</taxon>
        <taxon>Polypedilum</taxon>
    </lineage>
</organism>
<dbReference type="GO" id="GO:0005615">
    <property type="term" value="C:extracellular space"/>
    <property type="evidence" value="ECO:0007669"/>
    <property type="project" value="TreeGrafter"/>
</dbReference>
<comment type="caution">
    <text evidence="11">Lacks conserved residue(s) required for the propagation of feature annotation.</text>
</comment>
<keyword evidence="15" id="KW-1185">Reference proteome</keyword>
<evidence type="ECO:0000256" key="9">
    <source>
        <dbReference type="ARBA" id="ARBA00023180"/>
    </source>
</evidence>
<keyword evidence="3" id="KW-1003">Cell membrane</keyword>
<dbReference type="InterPro" id="IPR050605">
    <property type="entry name" value="Olfactomedin-like_domain"/>
</dbReference>
<gene>
    <name evidence="14" type="ORF">PVAND_002720</name>
</gene>
<evidence type="ECO:0000256" key="4">
    <source>
        <dbReference type="ARBA" id="ARBA00022525"/>
    </source>
</evidence>
<evidence type="ECO:0000256" key="2">
    <source>
        <dbReference type="ARBA" id="ARBA00004613"/>
    </source>
</evidence>
<keyword evidence="10" id="KW-0393">Immunoglobulin domain</keyword>
<dbReference type="SMART" id="SM00408">
    <property type="entry name" value="IGc2"/>
    <property type="match status" value="2"/>
</dbReference>
<evidence type="ECO:0000256" key="6">
    <source>
        <dbReference type="ARBA" id="ARBA00022737"/>
    </source>
</evidence>
<dbReference type="InterPro" id="IPR003112">
    <property type="entry name" value="Olfac-like_dom"/>
</dbReference>
<dbReference type="Pfam" id="PF02191">
    <property type="entry name" value="OLF"/>
    <property type="match status" value="1"/>
</dbReference>
<dbReference type="Proteomes" id="UP001107558">
    <property type="component" value="Chromosome 3"/>
</dbReference>
<dbReference type="AlphaFoldDB" id="A0A9J6BSM2"/>
<dbReference type="InterPro" id="IPR007110">
    <property type="entry name" value="Ig-like_dom"/>
</dbReference>
<comment type="subcellular location">
    <subcellularLocation>
        <location evidence="1">Cell membrane</location>
    </subcellularLocation>
    <subcellularLocation>
        <location evidence="2">Secreted</location>
    </subcellularLocation>
</comment>
<dbReference type="GO" id="GO:0005886">
    <property type="term" value="C:plasma membrane"/>
    <property type="evidence" value="ECO:0007669"/>
    <property type="project" value="UniProtKB-SubCell"/>
</dbReference>
<keyword evidence="8" id="KW-1015">Disulfide bond</keyword>
<evidence type="ECO:0000256" key="3">
    <source>
        <dbReference type="ARBA" id="ARBA00022475"/>
    </source>
</evidence>
<accession>A0A9J6BSM2</accession>
<name>A0A9J6BSM2_POLVA</name>
<dbReference type="OrthoDB" id="8626508at2759"/>
<keyword evidence="9" id="KW-0325">Glycoprotein</keyword>
<evidence type="ECO:0000259" key="13">
    <source>
        <dbReference type="PROSITE" id="PS51132"/>
    </source>
</evidence>
<dbReference type="SMART" id="SM00284">
    <property type="entry name" value="OLF"/>
    <property type="match status" value="1"/>
</dbReference>
<dbReference type="SMART" id="SM00409">
    <property type="entry name" value="IG"/>
    <property type="match status" value="2"/>
</dbReference>
<dbReference type="EMBL" id="JADBJN010000003">
    <property type="protein sequence ID" value="KAG5672605.1"/>
    <property type="molecule type" value="Genomic_DNA"/>
</dbReference>
<evidence type="ECO:0000256" key="11">
    <source>
        <dbReference type="PROSITE-ProRule" id="PRU00446"/>
    </source>
</evidence>
<dbReference type="PROSITE" id="PS51132">
    <property type="entry name" value="OLF"/>
    <property type="match status" value="1"/>
</dbReference>
<dbReference type="InterPro" id="IPR003598">
    <property type="entry name" value="Ig_sub2"/>
</dbReference>
<feature type="domain" description="Olfactomedin-like" evidence="13">
    <location>
        <begin position="314"/>
        <end position="565"/>
    </location>
</feature>
<dbReference type="GO" id="GO:0007165">
    <property type="term" value="P:signal transduction"/>
    <property type="evidence" value="ECO:0007669"/>
    <property type="project" value="TreeGrafter"/>
</dbReference>
<feature type="domain" description="Ig-like" evidence="12">
    <location>
        <begin position="135"/>
        <end position="231"/>
    </location>
</feature>
<reference evidence="14" key="1">
    <citation type="submission" date="2021-03" db="EMBL/GenBank/DDBJ databases">
        <title>Chromosome level genome of the anhydrobiotic midge Polypedilum vanderplanki.</title>
        <authorList>
            <person name="Yoshida Y."/>
            <person name="Kikawada T."/>
            <person name="Gusev O."/>
        </authorList>
    </citation>
    <scope>NUCLEOTIDE SEQUENCE</scope>
    <source>
        <strain evidence="14">NIAS01</strain>
        <tissue evidence="14">Whole body or cell culture</tissue>
    </source>
</reference>
<dbReference type="Gene3D" id="2.60.40.10">
    <property type="entry name" value="Immunoglobulins"/>
    <property type="match status" value="2"/>
</dbReference>
<dbReference type="Pfam" id="PF13927">
    <property type="entry name" value="Ig_3"/>
    <property type="match status" value="1"/>
</dbReference>
<dbReference type="InterPro" id="IPR013783">
    <property type="entry name" value="Ig-like_fold"/>
</dbReference>
<protein>
    <submittedName>
        <fullName evidence="14">Uncharacterized protein</fullName>
    </submittedName>
</protein>
<evidence type="ECO:0000256" key="7">
    <source>
        <dbReference type="ARBA" id="ARBA00023136"/>
    </source>
</evidence>
<proteinExistence type="predicted"/>
<keyword evidence="6" id="KW-0677">Repeat</keyword>
<dbReference type="PANTHER" id="PTHR23192">
    <property type="entry name" value="OLFACTOMEDIN-RELATED"/>
    <property type="match status" value="1"/>
</dbReference>
<keyword evidence="5" id="KW-0732">Signal</keyword>
<comment type="caution">
    <text evidence="14">The sequence shown here is derived from an EMBL/GenBank/DDBJ whole genome shotgun (WGS) entry which is preliminary data.</text>
</comment>
<dbReference type="InterPro" id="IPR013098">
    <property type="entry name" value="Ig_I-set"/>
</dbReference>
<evidence type="ECO:0000313" key="15">
    <source>
        <dbReference type="Proteomes" id="UP001107558"/>
    </source>
</evidence>
<evidence type="ECO:0000313" key="14">
    <source>
        <dbReference type="EMBL" id="KAG5672605.1"/>
    </source>
</evidence>
<keyword evidence="4" id="KW-0964">Secreted</keyword>
<dbReference type="FunFam" id="2.60.40.10:FF:000328">
    <property type="entry name" value="CLUMA_CG000981, isoform A"/>
    <property type="match status" value="1"/>
</dbReference>
<evidence type="ECO:0000256" key="10">
    <source>
        <dbReference type="ARBA" id="ARBA00023319"/>
    </source>
</evidence>
<evidence type="ECO:0000256" key="8">
    <source>
        <dbReference type="ARBA" id="ARBA00023157"/>
    </source>
</evidence>
<evidence type="ECO:0000256" key="5">
    <source>
        <dbReference type="ARBA" id="ARBA00022729"/>
    </source>
</evidence>
<feature type="domain" description="Ig-like" evidence="12">
    <location>
        <begin position="35"/>
        <end position="130"/>
    </location>
</feature>
<dbReference type="InterPro" id="IPR036179">
    <property type="entry name" value="Ig-like_dom_sf"/>
</dbReference>
<keyword evidence="7" id="KW-0472">Membrane</keyword>
<evidence type="ECO:0000256" key="1">
    <source>
        <dbReference type="ARBA" id="ARBA00004236"/>
    </source>
</evidence>
<dbReference type="Pfam" id="PF07679">
    <property type="entry name" value="I-set"/>
    <property type="match status" value="1"/>
</dbReference>
<dbReference type="PROSITE" id="PS50835">
    <property type="entry name" value="IG_LIKE"/>
    <property type="match status" value="2"/>
</dbReference>
<dbReference type="InterPro" id="IPR003599">
    <property type="entry name" value="Ig_sub"/>
</dbReference>
<dbReference type="PANTHER" id="PTHR23192:SF85">
    <property type="entry name" value="GLIOMEDIN"/>
    <property type="match status" value="1"/>
</dbReference>
<sequence length="588" mass="67114">MRSKQEQHFLTGTPGIQAYRVKVNGTYSEELLIPPSIATAEYGTDKSQPIVVREGDHLRLRCAASGHPPPTIEWTREESGKSISLGAWLHNSVSGHTINFTKVNREHMGIYRCIADNGIRPSANQTYYLDVYFAPLIQVSSQVIYVDNDSSAFLECNIEAYPVPIRFWERDFGNQLLEQKDGKYLIETVHKDRYKSTMRLNITKIHSHDYGEYSCVAKNEMGIARAVFHVQERSPYIIQSGSNDVPIMFGNKAPSKESYEDICGPPILCPECTESKETRCKETAVVLKDLDGANLEVKPTGNKSYMGLPNRTLECVLRAVGKPVLIKSTEQNYASWLRDSSPKNETYTEKIWTTKENDGFQLFEYSNKVAYRSLEPHRVFRLQFPFKGNAHVVHNGYFYYFRRDEPKIVKYDLLADKQAGMKELDYATIHSNYLYTTEYNLVDFNVDENGLWVIYSLHDSNNTIVSMLNPVTLEAMYSLNISINHHKVGEMFIACGVLYGIESATDVNTKIDFALDLYKLKLLDVSLNFGNPIGKTTTVGYNHRNKEIYSVNKGSQLSFPVRFQHEVNLNVQQVAGYETKYHSRDNFN</sequence>
<evidence type="ECO:0000259" key="12">
    <source>
        <dbReference type="PROSITE" id="PS50835"/>
    </source>
</evidence>
<dbReference type="SUPFAM" id="SSF48726">
    <property type="entry name" value="Immunoglobulin"/>
    <property type="match status" value="2"/>
</dbReference>